<name>A0AAJ0H0C4_9PEZI</name>
<dbReference type="GeneID" id="87884175"/>
<evidence type="ECO:0000313" key="3">
    <source>
        <dbReference type="Proteomes" id="UP001273166"/>
    </source>
</evidence>
<dbReference type="EMBL" id="JAUDZG010000001">
    <property type="protein sequence ID" value="KAK3309474.1"/>
    <property type="molecule type" value="Genomic_DNA"/>
</dbReference>
<evidence type="ECO:0000313" key="2">
    <source>
        <dbReference type="EMBL" id="KAK3309474.1"/>
    </source>
</evidence>
<feature type="compositionally biased region" description="Low complexity" evidence="1">
    <location>
        <begin position="263"/>
        <end position="278"/>
    </location>
</feature>
<feature type="compositionally biased region" description="Polar residues" evidence="1">
    <location>
        <begin position="167"/>
        <end position="210"/>
    </location>
</feature>
<keyword evidence="3" id="KW-1185">Reference proteome</keyword>
<feature type="compositionally biased region" description="Low complexity" evidence="1">
    <location>
        <begin position="213"/>
        <end position="240"/>
    </location>
</feature>
<feature type="compositionally biased region" description="Polar residues" evidence="1">
    <location>
        <begin position="279"/>
        <end position="295"/>
    </location>
</feature>
<organism evidence="2 3">
    <name type="scientific">Chaetomium strumarium</name>
    <dbReference type="NCBI Taxonomy" id="1170767"/>
    <lineage>
        <taxon>Eukaryota</taxon>
        <taxon>Fungi</taxon>
        <taxon>Dikarya</taxon>
        <taxon>Ascomycota</taxon>
        <taxon>Pezizomycotina</taxon>
        <taxon>Sordariomycetes</taxon>
        <taxon>Sordariomycetidae</taxon>
        <taxon>Sordariales</taxon>
        <taxon>Chaetomiaceae</taxon>
        <taxon>Chaetomium</taxon>
    </lineage>
</organism>
<evidence type="ECO:0000256" key="1">
    <source>
        <dbReference type="SAM" id="MobiDB-lite"/>
    </source>
</evidence>
<gene>
    <name evidence="2" type="ORF">B0T15DRAFT_4091</name>
</gene>
<feature type="compositionally biased region" description="Basic and acidic residues" evidence="1">
    <location>
        <begin position="101"/>
        <end position="112"/>
    </location>
</feature>
<reference evidence="2" key="1">
    <citation type="journal article" date="2023" name="Mol. Phylogenet. Evol.">
        <title>Genome-scale phylogeny and comparative genomics of the fungal order Sordariales.</title>
        <authorList>
            <person name="Hensen N."/>
            <person name="Bonometti L."/>
            <person name="Westerberg I."/>
            <person name="Brannstrom I.O."/>
            <person name="Guillou S."/>
            <person name="Cros-Aarteil S."/>
            <person name="Calhoun S."/>
            <person name="Haridas S."/>
            <person name="Kuo A."/>
            <person name="Mondo S."/>
            <person name="Pangilinan J."/>
            <person name="Riley R."/>
            <person name="LaButti K."/>
            <person name="Andreopoulos B."/>
            <person name="Lipzen A."/>
            <person name="Chen C."/>
            <person name="Yan M."/>
            <person name="Daum C."/>
            <person name="Ng V."/>
            <person name="Clum A."/>
            <person name="Steindorff A."/>
            <person name="Ohm R.A."/>
            <person name="Martin F."/>
            <person name="Silar P."/>
            <person name="Natvig D.O."/>
            <person name="Lalanne C."/>
            <person name="Gautier V."/>
            <person name="Ament-Velasquez S.L."/>
            <person name="Kruys A."/>
            <person name="Hutchinson M.I."/>
            <person name="Powell A.J."/>
            <person name="Barry K."/>
            <person name="Miller A.N."/>
            <person name="Grigoriev I.V."/>
            <person name="Debuchy R."/>
            <person name="Gladieux P."/>
            <person name="Hiltunen Thoren M."/>
            <person name="Johannesson H."/>
        </authorList>
    </citation>
    <scope>NUCLEOTIDE SEQUENCE</scope>
    <source>
        <strain evidence="2">CBS 333.67</strain>
    </source>
</reference>
<reference evidence="2" key="2">
    <citation type="submission" date="2023-06" db="EMBL/GenBank/DDBJ databases">
        <authorList>
            <consortium name="Lawrence Berkeley National Laboratory"/>
            <person name="Mondo S.J."/>
            <person name="Hensen N."/>
            <person name="Bonometti L."/>
            <person name="Westerberg I."/>
            <person name="Brannstrom I.O."/>
            <person name="Guillou S."/>
            <person name="Cros-Aarteil S."/>
            <person name="Calhoun S."/>
            <person name="Haridas S."/>
            <person name="Kuo A."/>
            <person name="Pangilinan J."/>
            <person name="Riley R."/>
            <person name="Labutti K."/>
            <person name="Andreopoulos B."/>
            <person name="Lipzen A."/>
            <person name="Chen C."/>
            <person name="Yanf M."/>
            <person name="Daum C."/>
            <person name="Ng V."/>
            <person name="Clum A."/>
            <person name="Steindorff A."/>
            <person name="Ohm R."/>
            <person name="Martin F."/>
            <person name="Silar P."/>
            <person name="Natvig D."/>
            <person name="Lalanne C."/>
            <person name="Gautier V."/>
            <person name="Ament-Velasquez S.L."/>
            <person name="Kruys A."/>
            <person name="Hutchinson M.I."/>
            <person name="Powell A.J."/>
            <person name="Barry K."/>
            <person name="Miller A.N."/>
            <person name="Grigoriev I.V."/>
            <person name="Debuchy R."/>
            <person name="Gladieux P."/>
            <person name="Thoren M.H."/>
            <person name="Johannesson H."/>
        </authorList>
    </citation>
    <scope>NUCLEOTIDE SEQUENCE</scope>
    <source>
        <strain evidence="2">CBS 333.67</strain>
    </source>
</reference>
<protein>
    <submittedName>
        <fullName evidence="2">Uncharacterized protein</fullName>
    </submittedName>
</protein>
<feature type="compositionally biased region" description="Polar residues" evidence="1">
    <location>
        <begin position="540"/>
        <end position="564"/>
    </location>
</feature>
<feature type="region of interest" description="Disordered" evidence="1">
    <location>
        <begin position="140"/>
        <end position="243"/>
    </location>
</feature>
<dbReference type="Proteomes" id="UP001273166">
    <property type="component" value="Unassembled WGS sequence"/>
</dbReference>
<feature type="region of interest" description="Disordered" evidence="1">
    <location>
        <begin position="522"/>
        <end position="606"/>
    </location>
</feature>
<dbReference type="RefSeq" id="XP_062725254.1">
    <property type="nucleotide sequence ID" value="XM_062865346.1"/>
</dbReference>
<proteinExistence type="predicted"/>
<feature type="region of interest" description="Disordered" evidence="1">
    <location>
        <begin position="261"/>
        <end position="301"/>
    </location>
</feature>
<dbReference type="AlphaFoldDB" id="A0AAJ0H0C4"/>
<feature type="compositionally biased region" description="Low complexity" evidence="1">
    <location>
        <begin position="87"/>
        <end position="100"/>
    </location>
</feature>
<accession>A0AAJ0H0C4</accession>
<sequence>MPRSYTYVYRWTCENCGLSDLNLSLDIACPNPHCAHARCRGCEVFTVKVLSEHPGKPPVTSPHYPRNDTKHNAAGMQARRLPSRLNPPSSTSQGPSSSTSAERRPRRDDDAKATSMPSRGISEFVHRSHLRRCVVESRNYTGEDEGTGGPIRDTVASCDSEERPMTTADSTHSFHSSGRQEASFSNCGSGPASNISMEGPNNSSTETSSPKAGGSPDDSVDSDLLSVSGCSGSTSLSDRSSLSERDLQLGGAIVHRLVSGHQAASNSASPGSGATAPTNSSAAPMLNSQASSSTSKGKRCLLDDNGLEDGASIKPPNRKRAMVGSGKRLKRIFACPYWKADPDRQRRCFTLILSRIKDVKQHLTRKHCPEFYCDRCSTIFPDDQRHRKHIDNPDGLFCRPSSVLDGLSHQQRSRLLRKADPKLSEEERWFAIWDIAFHGRARPCSAYRNADDSEELCSFHEYCHTHGPALLGSEIESMMQSGRWSGPELSADDIQRILRYVFEEAFDHMYGGWHSRASDAAQADTELVSGPQLTPPAVSSLPSLPTSGLATNAQLSSSHSQPEVQEQLVEASAGGIGPEGVSNDQTGPAWDDEQGFGSWDLYWGVD</sequence>
<comment type="caution">
    <text evidence="2">The sequence shown here is derived from an EMBL/GenBank/DDBJ whole genome shotgun (WGS) entry which is preliminary data.</text>
</comment>
<feature type="region of interest" description="Disordered" evidence="1">
    <location>
        <begin position="79"/>
        <end position="124"/>
    </location>
</feature>